<evidence type="ECO:0000259" key="8">
    <source>
        <dbReference type="PROSITE" id="PS51032"/>
    </source>
</evidence>
<dbReference type="Gene3D" id="3.30.730.10">
    <property type="entry name" value="AP2/ERF domain"/>
    <property type="match status" value="1"/>
</dbReference>
<dbReference type="PANTHER" id="PTHR31190:SF445">
    <property type="entry name" value="ETHYLENE-RESPONSIVE TRANSCRIPTION FACTOR RAP2-6"/>
    <property type="match status" value="1"/>
</dbReference>
<keyword evidence="3" id="KW-0805">Transcription regulation</keyword>
<keyword evidence="4" id="KW-0238">DNA-binding</keyword>
<reference evidence="9 10" key="1">
    <citation type="journal article" date="2019" name="Genome Biol. Evol.">
        <title>The Rhododendron genome and chromosomal organization provide insight into shared whole-genome duplications across the heath family (Ericaceae).</title>
        <authorList>
            <person name="Soza V.L."/>
            <person name="Lindsley D."/>
            <person name="Waalkes A."/>
            <person name="Ramage E."/>
            <person name="Patwardhan R.P."/>
            <person name="Burton J.N."/>
            <person name="Adey A."/>
            <person name="Kumar A."/>
            <person name="Qiu R."/>
            <person name="Shendure J."/>
            <person name="Hall B."/>
        </authorList>
    </citation>
    <scope>NUCLEOTIDE SEQUENCE [LARGE SCALE GENOMIC DNA]</scope>
    <source>
        <strain evidence="9">RSF 1966-606</strain>
    </source>
</reference>
<dbReference type="PRINTS" id="PR00367">
    <property type="entry name" value="ETHRSPELEMNT"/>
</dbReference>
<dbReference type="PROSITE" id="PS51032">
    <property type="entry name" value="AP2_ERF"/>
    <property type="match status" value="1"/>
</dbReference>
<sequence>MRGEKGGREVVHEGAGTVAEMRPVFSGHSREVETSVMVSALTRVVSGEVTQDLVSQSVVSGGGGGGSSSSSASMRGIGEKRGREEEDSGSFSEIVFARASTAYGEFPVGGSSSSLKEGSSSRPSMTAGAQTAYTYTSTQQNTESHGEEPNRKYRGVRKRPWGKWAAEIRNPFKASRVWLGTFDTAEAAARAYDKAALNFRGNKAKLNFPENVSLRPSPAEFPVTQLATSDPSTTLFAVSTSSDPIVHIQNNESYIEAALCFRGNTAKLNSPESASLRPSPAGFPATQLAISDPSKTTFSDLTSCEPIDPSQPPHHLQSYLDYTDCMNFMEFQRERTNFCDETLQPSSMAARFQSSSPSSSSLGYSVSSSSSSPPPPSIPLFFSSPTRSSTPTRRRSEQ</sequence>
<proteinExistence type="predicted"/>
<keyword evidence="5" id="KW-0804">Transcription</keyword>
<gene>
    <name evidence="9" type="ORF">C3L33_01950</name>
</gene>
<dbReference type="CDD" id="cd00018">
    <property type="entry name" value="AP2"/>
    <property type="match status" value="1"/>
</dbReference>
<dbReference type="Pfam" id="PF00847">
    <property type="entry name" value="AP2"/>
    <property type="match status" value="1"/>
</dbReference>
<dbReference type="SMART" id="SM00380">
    <property type="entry name" value="AP2"/>
    <property type="match status" value="1"/>
</dbReference>
<feature type="region of interest" description="Disordered" evidence="7">
    <location>
        <begin position="56"/>
        <end position="90"/>
    </location>
</feature>
<dbReference type="GO" id="GO:0003700">
    <property type="term" value="F:DNA-binding transcription factor activity"/>
    <property type="evidence" value="ECO:0007669"/>
    <property type="project" value="InterPro"/>
</dbReference>
<keyword evidence="10" id="KW-1185">Reference proteome</keyword>
<accession>A0A6A4MF30</accession>
<feature type="compositionally biased region" description="Low complexity" evidence="7">
    <location>
        <begin position="109"/>
        <end position="128"/>
    </location>
</feature>
<evidence type="ECO:0000256" key="7">
    <source>
        <dbReference type="SAM" id="MobiDB-lite"/>
    </source>
</evidence>
<evidence type="ECO:0000256" key="6">
    <source>
        <dbReference type="ARBA" id="ARBA00023242"/>
    </source>
</evidence>
<comment type="caution">
    <text evidence="9">The sequence shown here is derived from an EMBL/GenBank/DDBJ whole genome shotgun (WGS) entry which is preliminary data.</text>
</comment>
<feature type="domain" description="AP2/ERF" evidence="8">
    <location>
        <begin position="152"/>
        <end position="209"/>
    </location>
</feature>
<feature type="non-terminal residue" evidence="9">
    <location>
        <position position="1"/>
    </location>
</feature>
<evidence type="ECO:0000256" key="2">
    <source>
        <dbReference type="ARBA" id="ARBA00022821"/>
    </source>
</evidence>
<feature type="region of interest" description="Disordered" evidence="7">
    <location>
        <begin position="136"/>
        <end position="155"/>
    </location>
</feature>
<dbReference type="InterPro" id="IPR001471">
    <property type="entry name" value="AP2/ERF_dom"/>
</dbReference>
<evidence type="ECO:0000256" key="1">
    <source>
        <dbReference type="ARBA" id="ARBA00004123"/>
    </source>
</evidence>
<name>A0A6A4MF30_9ERIC</name>
<feature type="compositionally biased region" description="Low complexity" evidence="7">
    <location>
        <begin position="379"/>
        <end position="391"/>
    </location>
</feature>
<dbReference type="GO" id="GO:0009873">
    <property type="term" value="P:ethylene-activated signaling pathway"/>
    <property type="evidence" value="ECO:0007669"/>
    <property type="project" value="InterPro"/>
</dbReference>
<feature type="region of interest" description="Disordered" evidence="7">
    <location>
        <begin position="107"/>
        <end position="128"/>
    </location>
</feature>
<dbReference type="AlphaFoldDB" id="A0A6A4MF30"/>
<organism evidence="9 10">
    <name type="scientific">Rhododendron williamsianum</name>
    <dbReference type="NCBI Taxonomy" id="262921"/>
    <lineage>
        <taxon>Eukaryota</taxon>
        <taxon>Viridiplantae</taxon>
        <taxon>Streptophyta</taxon>
        <taxon>Embryophyta</taxon>
        <taxon>Tracheophyta</taxon>
        <taxon>Spermatophyta</taxon>
        <taxon>Magnoliopsida</taxon>
        <taxon>eudicotyledons</taxon>
        <taxon>Gunneridae</taxon>
        <taxon>Pentapetalae</taxon>
        <taxon>asterids</taxon>
        <taxon>Ericales</taxon>
        <taxon>Ericaceae</taxon>
        <taxon>Ericoideae</taxon>
        <taxon>Rhodoreae</taxon>
        <taxon>Rhododendron</taxon>
    </lineage>
</organism>
<dbReference type="FunFam" id="3.30.730.10:FF:000001">
    <property type="entry name" value="Ethylene-responsive transcription factor 2"/>
    <property type="match status" value="1"/>
</dbReference>
<feature type="region of interest" description="Disordered" evidence="7">
    <location>
        <begin position="270"/>
        <end position="289"/>
    </location>
</feature>
<evidence type="ECO:0000313" key="9">
    <source>
        <dbReference type="EMBL" id="KAE9466104.1"/>
    </source>
</evidence>
<dbReference type="GO" id="GO:0006952">
    <property type="term" value="P:defense response"/>
    <property type="evidence" value="ECO:0007669"/>
    <property type="project" value="UniProtKB-KW"/>
</dbReference>
<evidence type="ECO:0000256" key="4">
    <source>
        <dbReference type="ARBA" id="ARBA00023125"/>
    </source>
</evidence>
<dbReference type="InterPro" id="IPR044808">
    <property type="entry name" value="ERF_plant"/>
</dbReference>
<dbReference type="Proteomes" id="UP000428333">
    <property type="component" value="Linkage Group LG01"/>
</dbReference>
<feature type="compositionally biased region" description="Low complexity" evidence="7">
    <location>
        <begin position="350"/>
        <end position="371"/>
    </location>
</feature>
<feature type="region of interest" description="Disordered" evidence="7">
    <location>
        <begin position="350"/>
        <end position="398"/>
    </location>
</feature>
<dbReference type="EMBL" id="QEFC01000104">
    <property type="protein sequence ID" value="KAE9466104.1"/>
    <property type="molecule type" value="Genomic_DNA"/>
</dbReference>
<comment type="subcellular location">
    <subcellularLocation>
        <location evidence="1">Nucleus</location>
    </subcellularLocation>
</comment>
<evidence type="ECO:0000256" key="5">
    <source>
        <dbReference type="ARBA" id="ARBA00023163"/>
    </source>
</evidence>
<dbReference type="InterPro" id="IPR016177">
    <property type="entry name" value="DNA-bd_dom_sf"/>
</dbReference>
<dbReference type="OrthoDB" id="1925932at2759"/>
<keyword evidence="2" id="KW-0611">Plant defense</keyword>
<protein>
    <recommendedName>
        <fullName evidence="8">AP2/ERF domain-containing protein</fullName>
    </recommendedName>
</protein>
<dbReference type="InterPro" id="IPR036955">
    <property type="entry name" value="AP2/ERF_dom_sf"/>
</dbReference>
<evidence type="ECO:0000313" key="10">
    <source>
        <dbReference type="Proteomes" id="UP000428333"/>
    </source>
</evidence>
<dbReference type="SUPFAM" id="SSF54171">
    <property type="entry name" value="DNA-binding domain"/>
    <property type="match status" value="1"/>
</dbReference>
<evidence type="ECO:0000256" key="3">
    <source>
        <dbReference type="ARBA" id="ARBA00023015"/>
    </source>
</evidence>
<dbReference type="PANTHER" id="PTHR31190">
    <property type="entry name" value="DNA-BINDING DOMAIN"/>
    <property type="match status" value="1"/>
</dbReference>
<keyword evidence="6" id="KW-0539">Nucleus</keyword>
<dbReference type="GO" id="GO:0005634">
    <property type="term" value="C:nucleus"/>
    <property type="evidence" value="ECO:0007669"/>
    <property type="project" value="UniProtKB-SubCell"/>
</dbReference>
<dbReference type="GO" id="GO:0003677">
    <property type="term" value="F:DNA binding"/>
    <property type="evidence" value="ECO:0007669"/>
    <property type="project" value="UniProtKB-KW"/>
</dbReference>